<evidence type="ECO:0000313" key="1">
    <source>
        <dbReference type="EMBL" id="KAK9423440.1"/>
    </source>
</evidence>
<proteinExistence type="predicted"/>
<dbReference type="EMBL" id="JARVKF010000076">
    <property type="protein sequence ID" value="KAK9423440.1"/>
    <property type="molecule type" value="Genomic_DNA"/>
</dbReference>
<gene>
    <name evidence="1" type="ORF">SUNI508_14031</name>
</gene>
<protein>
    <submittedName>
        <fullName evidence="1">Uncharacterized protein</fullName>
    </submittedName>
</protein>
<evidence type="ECO:0000313" key="2">
    <source>
        <dbReference type="Proteomes" id="UP001408356"/>
    </source>
</evidence>
<sequence length="212" mass="24773">MLEDEQDGRGIERDLRNNQHEKWGCVIYRTAYGDDAAWERFKQFVVDNSAKYIAESSVPGITRNLEWTLVSDQEALNGASTAQLRARFRSWAAEAIRTENPRATEDSLSPHWRIQRYSYFIHVNEETLRCVADVKHPRQWQLVWVKFVRADWESDPDEDDGNYELIDGTTEEDVEWMLVTSDTIRADFYDGMGDDGMGWYIYYSRPPNPCCP</sequence>
<name>A0ABR2V952_9PEZI</name>
<comment type="caution">
    <text evidence="1">The sequence shown here is derived from an EMBL/GenBank/DDBJ whole genome shotgun (WGS) entry which is preliminary data.</text>
</comment>
<keyword evidence="2" id="KW-1185">Reference proteome</keyword>
<reference evidence="1 2" key="1">
    <citation type="journal article" date="2024" name="J. Plant Pathol.">
        <title>Sequence and assembly of the genome of Seiridium unicorne, isolate CBS 538.82, causal agent of cypress canker disease.</title>
        <authorList>
            <person name="Scali E."/>
            <person name="Rocca G.D."/>
            <person name="Danti R."/>
            <person name="Garbelotto M."/>
            <person name="Barberini S."/>
            <person name="Baroncelli R."/>
            <person name="Emiliani G."/>
        </authorList>
    </citation>
    <scope>NUCLEOTIDE SEQUENCE [LARGE SCALE GENOMIC DNA]</scope>
    <source>
        <strain evidence="1 2">BM-138-508</strain>
    </source>
</reference>
<organism evidence="1 2">
    <name type="scientific">Seiridium unicorne</name>
    <dbReference type="NCBI Taxonomy" id="138068"/>
    <lineage>
        <taxon>Eukaryota</taxon>
        <taxon>Fungi</taxon>
        <taxon>Dikarya</taxon>
        <taxon>Ascomycota</taxon>
        <taxon>Pezizomycotina</taxon>
        <taxon>Sordariomycetes</taxon>
        <taxon>Xylariomycetidae</taxon>
        <taxon>Amphisphaeriales</taxon>
        <taxon>Sporocadaceae</taxon>
        <taxon>Seiridium</taxon>
    </lineage>
</organism>
<accession>A0ABR2V952</accession>
<dbReference type="Proteomes" id="UP001408356">
    <property type="component" value="Unassembled WGS sequence"/>
</dbReference>